<dbReference type="SMART" id="SM00211">
    <property type="entry name" value="TY"/>
    <property type="match status" value="1"/>
</dbReference>
<dbReference type="InterPro" id="IPR036857">
    <property type="entry name" value="Thyroglobulin_1_sf"/>
</dbReference>
<keyword evidence="5" id="KW-0325">Glycoprotein</keyword>
<organism evidence="8 9">
    <name type="scientific">Hippocampus comes</name>
    <name type="common">Tiger tail seahorse</name>
    <dbReference type="NCBI Taxonomy" id="109280"/>
    <lineage>
        <taxon>Eukaryota</taxon>
        <taxon>Metazoa</taxon>
        <taxon>Chordata</taxon>
        <taxon>Craniata</taxon>
        <taxon>Vertebrata</taxon>
        <taxon>Euteleostomi</taxon>
        <taxon>Actinopterygii</taxon>
        <taxon>Neopterygii</taxon>
        <taxon>Teleostei</taxon>
        <taxon>Neoteleostei</taxon>
        <taxon>Acanthomorphata</taxon>
        <taxon>Syngnathiaria</taxon>
        <taxon>Syngnathiformes</taxon>
        <taxon>Syngnathoidei</taxon>
        <taxon>Syngnathidae</taxon>
        <taxon>Hippocampus</taxon>
    </lineage>
</organism>
<dbReference type="Gene3D" id="4.10.800.10">
    <property type="entry name" value="Thyroglobulin type-1"/>
    <property type="match status" value="1"/>
</dbReference>
<feature type="disulfide bond" evidence="6">
    <location>
        <begin position="47"/>
        <end position="54"/>
    </location>
</feature>
<dbReference type="PANTHER" id="PTHR12352:SF3">
    <property type="entry name" value="NIDOGEN-2"/>
    <property type="match status" value="1"/>
</dbReference>
<keyword evidence="9" id="KW-1185">Reference proteome</keyword>
<dbReference type="AlphaFoldDB" id="A0A3Q3D366"/>
<dbReference type="InterPro" id="IPR000716">
    <property type="entry name" value="Thyroglobulin_1"/>
</dbReference>
<dbReference type="SUPFAM" id="SSF57610">
    <property type="entry name" value="Thyroglobulin type-1 domain"/>
    <property type="match status" value="1"/>
</dbReference>
<protein>
    <recommendedName>
        <fullName evidence="7">Thyroglobulin type-1 domain-containing protein</fullName>
    </recommendedName>
</protein>
<evidence type="ECO:0000313" key="8">
    <source>
        <dbReference type="Ensembl" id="ENSHCOP00000001339.1"/>
    </source>
</evidence>
<dbReference type="PROSITE" id="PS00484">
    <property type="entry name" value="THYROGLOBULIN_1_1"/>
    <property type="match status" value="1"/>
</dbReference>
<dbReference type="GO" id="GO:0007160">
    <property type="term" value="P:cell-matrix adhesion"/>
    <property type="evidence" value="ECO:0007669"/>
    <property type="project" value="TreeGrafter"/>
</dbReference>
<dbReference type="GeneTree" id="ENSGT00990000203744"/>
<dbReference type="Pfam" id="PF00086">
    <property type="entry name" value="Thyroglobulin_1"/>
    <property type="match status" value="1"/>
</dbReference>
<proteinExistence type="predicted"/>
<evidence type="ECO:0000256" key="6">
    <source>
        <dbReference type="PROSITE-ProRule" id="PRU00500"/>
    </source>
</evidence>
<comment type="caution">
    <text evidence="6">Lacks conserved residue(s) required for the propagation of feature annotation.</text>
</comment>
<dbReference type="STRING" id="109280.ENSHCOP00000001339"/>
<evidence type="ECO:0000256" key="4">
    <source>
        <dbReference type="ARBA" id="ARBA00023157"/>
    </source>
</evidence>
<dbReference type="GO" id="GO:0005615">
    <property type="term" value="C:extracellular space"/>
    <property type="evidence" value="ECO:0007669"/>
    <property type="project" value="TreeGrafter"/>
</dbReference>
<evidence type="ECO:0000256" key="2">
    <source>
        <dbReference type="ARBA" id="ARBA00022525"/>
    </source>
</evidence>
<keyword evidence="3" id="KW-0677">Repeat</keyword>
<reference evidence="8" key="1">
    <citation type="submission" date="2025-08" db="UniProtKB">
        <authorList>
            <consortium name="Ensembl"/>
        </authorList>
    </citation>
    <scope>IDENTIFICATION</scope>
</reference>
<dbReference type="FunFam" id="4.10.800.10:FF:000001">
    <property type="entry name" value="Testican-3 isoform 2"/>
    <property type="match status" value="1"/>
</dbReference>
<dbReference type="InterPro" id="IPR051950">
    <property type="entry name" value="Dev_reg/Prot_inhib"/>
</dbReference>
<dbReference type="OMA" id="TAPIKCA"/>
<keyword evidence="2" id="KW-0964">Secreted</keyword>
<dbReference type="Proteomes" id="UP000264820">
    <property type="component" value="Unplaced"/>
</dbReference>
<evidence type="ECO:0000256" key="5">
    <source>
        <dbReference type="ARBA" id="ARBA00023180"/>
    </source>
</evidence>
<evidence type="ECO:0000313" key="9">
    <source>
        <dbReference type="Proteomes" id="UP000264820"/>
    </source>
</evidence>
<reference evidence="8" key="2">
    <citation type="submission" date="2025-09" db="UniProtKB">
        <authorList>
            <consortium name="Ensembl"/>
        </authorList>
    </citation>
    <scope>IDENTIFICATION</scope>
</reference>
<dbReference type="GO" id="GO:0005604">
    <property type="term" value="C:basement membrane"/>
    <property type="evidence" value="ECO:0007669"/>
    <property type="project" value="TreeGrafter"/>
</dbReference>
<comment type="subcellular location">
    <subcellularLocation>
        <location evidence="1">Secreted</location>
    </subcellularLocation>
</comment>
<evidence type="ECO:0000259" key="7">
    <source>
        <dbReference type="PROSITE" id="PS51162"/>
    </source>
</evidence>
<feature type="domain" description="Thyroglobulin type-1" evidence="7">
    <location>
        <begin position="8"/>
        <end position="78"/>
    </location>
</feature>
<dbReference type="CDD" id="cd00191">
    <property type="entry name" value="TY"/>
    <property type="match status" value="1"/>
</dbReference>
<keyword evidence="4 6" id="KW-1015">Disulfide bond</keyword>
<sequence>MSFSDCTKTHCERHRDRVQTTSPDGHPLVGVYVPHCDANGQYTPQQCRGSSGHCWCVDSQGQERPGTRTPPGTTPFDCDQQGAKAHLSLSLHSGDALIILIRV</sequence>
<evidence type="ECO:0000256" key="1">
    <source>
        <dbReference type="ARBA" id="ARBA00004613"/>
    </source>
</evidence>
<accession>A0A3Q3D366</accession>
<dbReference type="PANTHER" id="PTHR12352">
    <property type="entry name" value="SECRETED MODULAR CALCIUM-BINDING PROTEIN"/>
    <property type="match status" value="1"/>
</dbReference>
<dbReference type="Ensembl" id="ENSHCOT00000012275.1">
    <property type="protein sequence ID" value="ENSHCOP00000001339.1"/>
    <property type="gene ID" value="ENSHCOG00000002279.1"/>
</dbReference>
<evidence type="ECO:0000256" key="3">
    <source>
        <dbReference type="ARBA" id="ARBA00022737"/>
    </source>
</evidence>
<name>A0A3Q3D366_HIPCM</name>
<dbReference type="PROSITE" id="PS51162">
    <property type="entry name" value="THYROGLOBULIN_1_2"/>
    <property type="match status" value="1"/>
</dbReference>